<dbReference type="EMBL" id="CP132191">
    <property type="protein sequence ID" value="WLP85979.1"/>
    <property type="molecule type" value="Genomic_DNA"/>
</dbReference>
<dbReference type="Pfam" id="PF00082">
    <property type="entry name" value="Peptidase_S8"/>
    <property type="match status" value="1"/>
</dbReference>
<dbReference type="CDD" id="cd00306">
    <property type="entry name" value="Peptidases_S8_S53"/>
    <property type="match status" value="1"/>
</dbReference>
<gene>
    <name evidence="6" type="ORF">Q8852_02220</name>
</gene>
<dbReference type="InterPro" id="IPR000209">
    <property type="entry name" value="Peptidase_S8/S53_dom"/>
</dbReference>
<evidence type="ECO:0000313" key="6">
    <source>
        <dbReference type="EMBL" id="WLP85979.1"/>
    </source>
</evidence>
<dbReference type="SUPFAM" id="SSF52743">
    <property type="entry name" value="Subtilisin-like"/>
    <property type="match status" value="1"/>
</dbReference>
<keyword evidence="3" id="KW-0720">Serine protease</keyword>
<name>A0ABY9HCQ8_9MOLU</name>
<dbReference type="Proteomes" id="UP001237011">
    <property type="component" value="Chromosome"/>
</dbReference>
<evidence type="ECO:0000259" key="5">
    <source>
        <dbReference type="Pfam" id="PF00082"/>
    </source>
</evidence>
<feature type="coiled-coil region" evidence="4">
    <location>
        <begin position="463"/>
        <end position="495"/>
    </location>
</feature>
<proteinExistence type="predicted"/>
<accession>A0ABY9HCQ8</accession>
<keyword evidence="7" id="KW-1185">Reference proteome</keyword>
<dbReference type="Gene3D" id="3.40.50.200">
    <property type="entry name" value="Peptidase S8/S53 domain"/>
    <property type="match status" value="1"/>
</dbReference>
<feature type="domain" description="Peptidase S8/S53" evidence="5">
    <location>
        <begin position="2"/>
        <end position="402"/>
    </location>
</feature>
<protein>
    <submittedName>
        <fullName evidence="6">S8 family serine peptidase</fullName>
    </submittedName>
</protein>
<dbReference type="InterPro" id="IPR023828">
    <property type="entry name" value="Peptidase_S8_Ser-AS"/>
</dbReference>
<keyword evidence="1" id="KW-0645">Protease</keyword>
<evidence type="ECO:0000256" key="4">
    <source>
        <dbReference type="SAM" id="Coils"/>
    </source>
</evidence>
<keyword evidence="2" id="KW-0378">Hydrolase</keyword>
<dbReference type="PROSITE" id="PS00138">
    <property type="entry name" value="SUBTILASE_SER"/>
    <property type="match status" value="1"/>
</dbReference>
<evidence type="ECO:0000256" key="1">
    <source>
        <dbReference type="ARBA" id="ARBA00022670"/>
    </source>
</evidence>
<organism evidence="6 7">
    <name type="scientific">Mycoplasma seminis</name>
    <dbReference type="NCBI Taxonomy" id="512749"/>
    <lineage>
        <taxon>Bacteria</taxon>
        <taxon>Bacillati</taxon>
        <taxon>Mycoplasmatota</taxon>
        <taxon>Mollicutes</taxon>
        <taxon>Mycoplasmataceae</taxon>
        <taxon>Mycoplasma</taxon>
    </lineage>
</organism>
<dbReference type="InterPro" id="IPR036852">
    <property type="entry name" value="Peptidase_S8/S53_dom_sf"/>
</dbReference>
<evidence type="ECO:0000256" key="2">
    <source>
        <dbReference type="ARBA" id="ARBA00022801"/>
    </source>
</evidence>
<reference evidence="6" key="1">
    <citation type="submission" date="2023-08" db="EMBL/GenBank/DDBJ databases">
        <title>Complete genome sequence of Mycoplasma seminis 2200.</title>
        <authorList>
            <person name="Spergser J."/>
        </authorList>
    </citation>
    <scope>NUCLEOTIDE SEQUENCE [LARGE SCALE GENOMIC DNA]</scope>
    <source>
        <strain evidence="6">2200</strain>
    </source>
</reference>
<evidence type="ECO:0000313" key="7">
    <source>
        <dbReference type="Proteomes" id="UP001237011"/>
    </source>
</evidence>
<keyword evidence="4" id="KW-0175">Coiled coil</keyword>
<evidence type="ECO:0000256" key="3">
    <source>
        <dbReference type="ARBA" id="ARBA00022825"/>
    </source>
</evidence>
<sequence>MDTNVDLNESYSKVGIIEVNGLKSDDIFNTSNRNNFHIHGGYVSNSNINTLHGSKVYSLIGGDLGINKNSNVYYSSIDMIKNTNMSVNDIDKILKKYPDIFTNPSSKLRNSLDYMVENGVKIVNLSLGYDFFANINKNEDDNVNKIDNLLRNNSELRKFENLYEEFYTLHWLAKIKKFLDVNDLKLDLDDIIDFYNKKYGLTVIAAAGNEGEVYSNIKKCIENIAKYKNLNNMLNSIKKTIEKLHSSKYTTENERILMLYMLNLSKQIELEKYKYDDIFSKVLNTNYNFENKLIEKYDSFIKKTIGNNVIYVGSVGDDLKPSPFSTFTDFENDNLPFVSSYGEQLTNSPRRYTSNWNINNKLDYYQTSAGTSFSAPVITGLISRLQQQFKRTFTLSELKTLLAFGSQISEYNLNTHIIRNGDNDNDYKSEEHINSGLKYGIRRKNNSFSKIGFGVPNYEIIQKNISENRLKKLRIDEENIKNDNFEIELDKWEIENDSRYSAVISYTNLNPLDDKNGLLWTALNNNNLNEKYWDFIIYFKNNLKNFDLLNIVANFDYTVDYQDWIDPYEYYPESIEDSATRKSASNTSSTEKIWIDMPIYGQDDALWMDNAHCYITLELLKELKNLYNSYSNETTIDEKISWDECKKIFIKYFNSLDVTYIISTTSINEKRGS</sequence>